<dbReference type="GO" id="GO:0015035">
    <property type="term" value="F:protein-disulfide reductase activity"/>
    <property type="evidence" value="ECO:0007669"/>
    <property type="project" value="TreeGrafter"/>
</dbReference>
<dbReference type="PROSITE" id="PS51352">
    <property type="entry name" value="THIOREDOXIN_2"/>
    <property type="match status" value="1"/>
</dbReference>
<dbReference type="Gene3D" id="3.40.30.10">
    <property type="entry name" value="Glutaredoxin"/>
    <property type="match status" value="1"/>
</dbReference>
<sequence>MDRLSFVCAMLIVARSNTSSFLLSAAPRSHVQQQHVPYIPKMSTTNNEESLQDISTMRLREIQTELRDMWNVSYADCFDKESLTKRLRDARAGLVQGSAPAPSPTTDDKTDENETAARESDDSSAGTSSTSTSGEKTKKKFNRDDMDAELSNMRVSALREMLGARNIRWANMIEKRDLVVALLDAMEASAGFSISGALTPGEVADLTGEQLASELSGDADTPLLLDVYAVWCGPCQMMAPHLAAAAAELGAKCRVAKIDSDKYGAWASKLRVGGLPTVIAFDGNGNEVNRQEGALMKDGLIQIVSDYL</sequence>
<feature type="domain" description="Thioredoxin" evidence="5">
    <location>
        <begin position="192"/>
        <end position="308"/>
    </location>
</feature>
<dbReference type="PANTHER" id="PTHR45663:SF11">
    <property type="entry name" value="GEO12009P1"/>
    <property type="match status" value="1"/>
</dbReference>
<dbReference type="InterPro" id="IPR017937">
    <property type="entry name" value="Thioredoxin_CS"/>
</dbReference>
<keyword evidence="1" id="KW-0813">Transport</keyword>
<evidence type="ECO:0000256" key="3">
    <source>
        <dbReference type="ARBA" id="ARBA00023157"/>
    </source>
</evidence>
<keyword evidence="2" id="KW-0249">Electron transport</keyword>
<evidence type="ECO:0000256" key="4">
    <source>
        <dbReference type="SAM" id="MobiDB-lite"/>
    </source>
</evidence>
<protein>
    <recommendedName>
        <fullName evidence="5">Thioredoxin domain-containing protein</fullName>
    </recommendedName>
</protein>
<feature type="region of interest" description="Disordered" evidence="4">
    <location>
        <begin position="91"/>
        <end position="145"/>
    </location>
</feature>
<accession>A0A7S2LIQ3</accession>
<dbReference type="CDD" id="cd02947">
    <property type="entry name" value="TRX_family"/>
    <property type="match status" value="1"/>
</dbReference>
<reference evidence="6" key="1">
    <citation type="submission" date="2021-01" db="EMBL/GenBank/DDBJ databases">
        <authorList>
            <person name="Corre E."/>
            <person name="Pelletier E."/>
            <person name="Niang G."/>
            <person name="Scheremetjew M."/>
            <person name="Finn R."/>
            <person name="Kale V."/>
            <person name="Holt S."/>
            <person name="Cochrane G."/>
            <person name="Meng A."/>
            <person name="Brown T."/>
            <person name="Cohen L."/>
        </authorList>
    </citation>
    <scope>NUCLEOTIDE SEQUENCE</scope>
    <source>
        <strain evidence="6">B650</strain>
    </source>
</reference>
<feature type="compositionally biased region" description="Low complexity" evidence="4">
    <location>
        <begin position="123"/>
        <end position="134"/>
    </location>
</feature>
<dbReference type="PROSITE" id="PS00194">
    <property type="entry name" value="THIOREDOXIN_1"/>
    <property type="match status" value="1"/>
</dbReference>
<dbReference type="Pfam" id="PF00085">
    <property type="entry name" value="Thioredoxin"/>
    <property type="match status" value="1"/>
</dbReference>
<evidence type="ECO:0000256" key="1">
    <source>
        <dbReference type="ARBA" id="ARBA00022448"/>
    </source>
</evidence>
<dbReference type="InterPro" id="IPR013766">
    <property type="entry name" value="Thioredoxin_domain"/>
</dbReference>
<dbReference type="AlphaFoldDB" id="A0A7S2LIQ3"/>
<gene>
    <name evidence="6" type="ORF">LDAN0321_LOCUS18845</name>
</gene>
<keyword evidence="3" id="KW-1015">Disulfide bond</keyword>
<dbReference type="SUPFAM" id="SSF52833">
    <property type="entry name" value="Thioredoxin-like"/>
    <property type="match status" value="1"/>
</dbReference>
<evidence type="ECO:0000256" key="2">
    <source>
        <dbReference type="ARBA" id="ARBA00022982"/>
    </source>
</evidence>
<proteinExistence type="predicted"/>
<name>A0A7S2LIQ3_9STRA</name>
<evidence type="ECO:0000259" key="5">
    <source>
        <dbReference type="PROSITE" id="PS51352"/>
    </source>
</evidence>
<dbReference type="InterPro" id="IPR036249">
    <property type="entry name" value="Thioredoxin-like_sf"/>
</dbReference>
<dbReference type="PANTHER" id="PTHR45663">
    <property type="entry name" value="GEO12009P1"/>
    <property type="match status" value="1"/>
</dbReference>
<dbReference type="GO" id="GO:0005737">
    <property type="term" value="C:cytoplasm"/>
    <property type="evidence" value="ECO:0007669"/>
    <property type="project" value="TreeGrafter"/>
</dbReference>
<organism evidence="6">
    <name type="scientific">Leptocylindrus danicus</name>
    <dbReference type="NCBI Taxonomy" id="163516"/>
    <lineage>
        <taxon>Eukaryota</taxon>
        <taxon>Sar</taxon>
        <taxon>Stramenopiles</taxon>
        <taxon>Ochrophyta</taxon>
        <taxon>Bacillariophyta</taxon>
        <taxon>Coscinodiscophyceae</taxon>
        <taxon>Chaetocerotophycidae</taxon>
        <taxon>Leptocylindrales</taxon>
        <taxon>Leptocylindraceae</taxon>
        <taxon>Leptocylindrus</taxon>
    </lineage>
</organism>
<dbReference type="EMBL" id="HBGY01030328">
    <property type="protein sequence ID" value="CAD9607640.1"/>
    <property type="molecule type" value="Transcribed_RNA"/>
</dbReference>
<evidence type="ECO:0000313" key="6">
    <source>
        <dbReference type="EMBL" id="CAD9607640.1"/>
    </source>
</evidence>